<feature type="transmembrane region" description="Helical" evidence="6">
    <location>
        <begin position="96"/>
        <end position="115"/>
    </location>
</feature>
<dbReference type="AlphaFoldDB" id="A0A2S8GGI2"/>
<gene>
    <name evidence="7" type="ORF">C5Y93_23060</name>
</gene>
<dbReference type="GO" id="GO:0043190">
    <property type="term" value="C:ATP-binding cassette (ABC) transporter complex"/>
    <property type="evidence" value="ECO:0007669"/>
    <property type="project" value="TreeGrafter"/>
</dbReference>
<reference evidence="7 8" key="1">
    <citation type="submission" date="2018-02" db="EMBL/GenBank/DDBJ databases">
        <title>Comparative genomes isolates from brazilian mangrove.</title>
        <authorList>
            <person name="Araujo J.E."/>
            <person name="Taketani R.G."/>
            <person name="Silva M.C.P."/>
            <person name="Loureco M.V."/>
            <person name="Andreote F.D."/>
        </authorList>
    </citation>
    <scope>NUCLEOTIDE SEQUENCE [LARGE SCALE GENOMIC DNA]</scope>
    <source>
        <strain evidence="7 8">Nap-Phe MGV</strain>
    </source>
</reference>
<feature type="transmembrane region" description="Helical" evidence="6">
    <location>
        <begin position="324"/>
        <end position="342"/>
    </location>
</feature>
<dbReference type="Pfam" id="PF03739">
    <property type="entry name" value="LptF_LptG"/>
    <property type="match status" value="1"/>
</dbReference>
<dbReference type="Proteomes" id="UP000237819">
    <property type="component" value="Unassembled WGS sequence"/>
</dbReference>
<evidence type="ECO:0008006" key="9">
    <source>
        <dbReference type="Google" id="ProtNLM"/>
    </source>
</evidence>
<keyword evidence="4 6" id="KW-1133">Transmembrane helix</keyword>
<dbReference type="PANTHER" id="PTHR33529">
    <property type="entry name" value="SLR0882 PROTEIN-RELATED"/>
    <property type="match status" value="1"/>
</dbReference>
<feature type="transmembrane region" description="Helical" evidence="6">
    <location>
        <begin position="354"/>
        <end position="375"/>
    </location>
</feature>
<evidence type="ECO:0000256" key="5">
    <source>
        <dbReference type="ARBA" id="ARBA00023136"/>
    </source>
</evidence>
<dbReference type="RefSeq" id="WP_105337819.1">
    <property type="nucleotide sequence ID" value="NZ_PUHZ01000023.1"/>
</dbReference>
<dbReference type="EMBL" id="PUHZ01000023">
    <property type="protein sequence ID" value="PQO43533.1"/>
    <property type="molecule type" value="Genomic_DNA"/>
</dbReference>
<dbReference type="InterPro" id="IPR005495">
    <property type="entry name" value="LptG/LptF_permease"/>
</dbReference>
<comment type="caution">
    <text evidence="7">The sequence shown here is derived from an EMBL/GenBank/DDBJ whole genome shotgun (WGS) entry which is preliminary data.</text>
</comment>
<feature type="transmembrane region" description="Helical" evidence="6">
    <location>
        <begin position="298"/>
        <end position="317"/>
    </location>
</feature>
<keyword evidence="3 6" id="KW-0812">Transmembrane</keyword>
<name>A0A2S8GGI2_9BACT</name>
<evidence type="ECO:0000313" key="8">
    <source>
        <dbReference type="Proteomes" id="UP000237819"/>
    </source>
</evidence>
<proteinExistence type="predicted"/>
<dbReference type="OrthoDB" id="238655at2"/>
<keyword evidence="5 6" id="KW-0472">Membrane</keyword>
<evidence type="ECO:0000256" key="3">
    <source>
        <dbReference type="ARBA" id="ARBA00022692"/>
    </source>
</evidence>
<dbReference type="PANTHER" id="PTHR33529:SF6">
    <property type="entry name" value="YJGP_YJGQ FAMILY PERMEASE"/>
    <property type="match status" value="1"/>
</dbReference>
<sequence length="380" mass="42030">MRTIQTYVVWEVFKIFMLCLIASVLLMVVGGGLNEGLKKGLPPGIILGMMPYFVPEMLRFTIPGCLLFAICTVFGRMSASNEIVALKSAGINPIEIIWPVLVATYALSFVTFGLYDVCAGWSRPNMHRIIIQSLDDTAYSMLRTQKSFSMKGFSVRVKAVDGRRLIEPFITVQPTNGGPEVTLTAEEAQLESNPETGALQVVCRNSYIESSDGTNYWQPEPFVQQITQLGTLDVDMNTASPAALMLSNIPGQIARESKLLEDTLYSLQMGGDPEAVAYAAEAHQKRLWRLQAERQRRLSNGLGCFCFACVGIPVAMWRKTSDNVTTFFLCFLPILGLYYPLLVTGETMARDGVLAPYSVWLADVVLLAIGGLLLWKLNRN</sequence>
<evidence type="ECO:0000256" key="6">
    <source>
        <dbReference type="SAM" id="Phobius"/>
    </source>
</evidence>
<organism evidence="7 8">
    <name type="scientific">Blastopirellula marina</name>
    <dbReference type="NCBI Taxonomy" id="124"/>
    <lineage>
        <taxon>Bacteria</taxon>
        <taxon>Pseudomonadati</taxon>
        <taxon>Planctomycetota</taxon>
        <taxon>Planctomycetia</taxon>
        <taxon>Pirellulales</taxon>
        <taxon>Pirellulaceae</taxon>
        <taxon>Blastopirellula</taxon>
    </lineage>
</organism>
<feature type="transmembrane region" description="Helical" evidence="6">
    <location>
        <begin position="57"/>
        <end position="75"/>
    </location>
</feature>
<evidence type="ECO:0000256" key="4">
    <source>
        <dbReference type="ARBA" id="ARBA00022989"/>
    </source>
</evidence>
<evidence type="ECO:0000313" key="7">
    <source>
        <dbReference type="EMBL" id="PQO43533.1"/>
    </source>
</evidence>
<dbReference type="GO" id="GO:0015920">
    <property type="term" value="P:lipopolysaccharide transport"/>
    <property type="evidence" value="ECO:0007669"/>
    <property type="project" value="TreeGrafter"/>
</dbReference>
<comment type="subcellular location">
    <subcellularLocation>
        <location evidence="1">Cell membrane</location>
        <topology evidence="1">Multi-pass membrane protein</topology>
    </subcellularLocation>
</comment>
<keyword evidence="2" id="KW-1003">Cell membrane</keyword>
<protein>
    <recommendedName>
        <fullName evidence="9">Permease</fullName>
    </recommendedName>
</protein>
<accession>A0A2S8GGI2</accession>
<feature type="transmembrane region" description="Helical" evidence="6">
    <location>
        <begin position="12"/>
        <end position="33"/>
    </location>
</feature>
<evidence type="ECO:0000256" key="1">
    <source>
        <dbReference type="ARBA" id="ARBA00004651"/>
    </source>
</evidence>
<evidence type="ECO:0000256" key="2">
    <source>
        <dbReference type="ARBA" id="ARBA00022475"/>
    </source>
</evidence>